<evidence type="ECO:0008006" key="3">
    <source>
        <dbReference type="Google" id="ProtNLM"/>
    </source>
</evidence>
<evidence type="ECO:0000313" key="1">
    <source>
        <dbReference type="EMBL" id="GIJ46394.1"/>
    </source>
</evidence>
<dbReference type="Proteomes" id="UP000619260">
    <property type="component" value="Unassembled WGS sequence"/>
</dbReference>
<protein>
    <recommendedName>
        <fullName evidence="3">DUF3558 domain-containing protein</fullName>
    </recommendedName>
</protein>
<sequence length="205" mass="21896">MPRTTRRAAAATLAALTLLAGCSREVPKVDSQPARPAVALPPDLCALIGPEALRSLVPDPQTTALADRVRLPDQVYSSSSCEVHTGAVDPAQGTGRLSFTLARHSRYMNETGEQHADRTFEKHCADLKTITPTNATDLTVAELGQRTCGRVVRVPSEPQRVDVYLRVLSGTDVLIVNQSRDPGPTSAPEAGLTDLTRSVLAKLHA</sequence>
<dbReference type="AlphaFoldDB" id="A0A8J3YJ76"/>
<comment type="caution">
    <text evidence="1">The sequence shown here is derived from an EMBL/GenBank/DDBJ whole genome shotgun (WGS) entry which is preliminary data.</text>
</comment>
<dbReference type="EMBL" id="BOPF01000010">
    <property type="protein sequence ID" value="GIJ46394.1"/>
    <property type="molecule type" value="Genomic_DNA"/>
</dbReference>
<organism evidence="1 2">
    <name type="scientific">Virgisporangium aliadipatigenens</name>
    <dbReference type="NCBI Taxonomy" id="741659"/>
    <lineage>
        <taxon>Bacteria</taxon>
        <taxon>Bacillati</taxon>
        <taxon>Actinomycetota</taxon>
        <taxon>Actinomycetes</taxon>
        <taxon>Micromonosporales</taxon>
        <taxon>Micromonosporaceae</taxon>
        <taxon>Virgisporangium</taxon>
    </lineage>
</organism>
<evidence type="ECO:0000313" key="2">
    <source>
        <dbReference type="Proteomes" id="UP000619260"/>
    </source>
</evidence>
<reference evidence="1" key="1">
    <citation type="submission" date="2021-01" db="EMBL/GenBank/DDBJ databases">
        <title>Whole genome shotgun sequence of Virgisporangium aliadipatigenens NBRC 105644.</title>
        <authorList>
            <person name="Komaki H."/>
            <person name="Tamura T."/>
        </authorList>
    </citation>
    <scope>NUCLEOTIDE SEQUENCE</scope>
    <source>
        <strain evidence="1">NBRC 105644</strain>
    </source>
</reference>
<accession>A0A8J3YJ76</accession>
<dbReference type="RefSeq" id="WP_203899927.1">
    <property type="nucleotide sequence ID" value="NZ_BOPF01000010.1"/>
</dbReference>
<name>A0A8J3YJ76_9ACTN</name>
<dbReference type="PROSITE" id="PS51257">
    <property type="entry name" value="PROKAR_LIPOPROTEIN"/>
    <property type="match status" value="1"/>
</dbReference>
<gene>
    <name evidence="1" type="ORF">Val02_32800</name>
</gene>
<proteinExistence type="predicted"/>
<keyword evidence="2" id="KW-1185">Reference proteome</keyword>